<evidence type="ECO:0000256" key="3">
    <source>
        <dbReference type="ARBA" id="ARBA00022692"/>
    </source>
</evidence>
<keyword evidence="8" id="KW-1185">Reference proteome</keyword>
<evidence type="ECO:0000313" key="8">
    <source>
        <dbReference type="Proteomes" id="UP001241988"/>
    </source>
</evidence>
<keyword evidence="5 6" id="KW-0472">Membrane</keyword>
<proteinExistence type="inferred from homology"/>
<comment type="subcellular location">
    <subcellularLocation>
        <location evidence="1">Membrane</location>
        <topology evidence="1">Multi-pass membrane protein</topology>
    </subcellularLocation>
</comment>
<feature type="transmembrane region" description="Helical" evidence="6">
    <location>
        <begin position="93"/>
        <end position="118"/>
    </location>
</feature>
<feature type="transmembrane region" description="Helical" evidence="6">
    <location>
        <begin position="246"/>
        <end position="266"/>
    </location>
</feature>
<dbReference type="PANTHER" id="PTHR21716">
    <property type="entry name" value="TRANSMEMBRANE PROTEIN"/>
    <property type="match status" value="1"/>
</dbReference>
<comment type="caution">
    <text evidence="7">The sequence shown here is derived from an EMBL/GenBank/DDBJ whole genome shotgun (WGS) entry which is preliminary data.</text>
</comment>
<sequence>MQPEDKLIQPEDKPSFFATSYIRFLGGRNTLFTLISMLLLGLVVYIFREVSFIFHPVSVFMKTVVLPIVLALILFYLLRPVLRMLENFKIPRIWGIIIIFLGVVGLITLLIVLVFPFLRSQFQTLIEEFPEYFMQLLTDVDAFLRTSFIGDYYSESNFTVDTLLATLPGDIANTLQNTVTSIITGVTGLISTITGVILSVVIVPFILFYLLKDGDKLPEYFLKLLPPRFRDDTREVFTEADRQLGAYIQGQLIVAFCIGVMVYIGFLIIGMDYALLLGVLAMVTSVVPYIGPAIAIAPAAIIALVTSPFMLVKLAIVWTVVQLVEGNLISPQVMGKTLFIHPVTIIFVLLTAGSLFGIVGVILGIPMYALLRVLVSHFYKLFKRRYNKHEINLENQYDYTEL</sequence>
<evidence type="ECO:0000313" key="7">
    <source>
        <dbReference type="EMBL" id="MDQ0427451.1"/>
    </source>
</evidence>
<feature type="transmembrane region" description="Helical" evidence="6">
    <location>
        <begin position="273"/>
        <end position="290"/>
    </location>
</feature>
<dbReference type="Proteomes" id="UP001241988">
    <property type="component" value="Unassembled WGS sequence"/>
</dbReference>
<feature type="transmembrane region" description="Helical" evidence="6">
    <location>
        <begin position="333"/>
        <end position="350"/>
    </location>
</feature>
<evidence type="ECO:0000256" key="6">
    <source>
        <dbReference type="SAM" id="Phobius"/>
    </source>
</evidence>
<dbReference type="PANTHER" id="PTHR21716:SF69">
    <property type="entry name" value="TRANSPORT PROTEIN YUBA-RELATED"/>
    <property type="match status" value="1"/>
</dbReference>
<evidence type="ECO:0000256" key="2">
    <source>
        <dbReference type="ARBA" id="ARBA00009773"/>
    </source>
</evidence>
<organism evidence="7 8">
    <name type="scientific">Planomicrobium stackebrandtii</name>
    <dbReference type="NCBI Taxonomy" id="253160"/>
    <lineage>
        <taxon>Bacteria</taxon>
        <taxon>Bacillati</taxon>
        <taxon>Bacillota</taxon>
        <taxon>Bacilli</taxon>
        <taxon>Bacillales</taxon>
        <taxon>Caryophanaceae</taxon>
        <taxon>Planomicrobium</taxon>
    </lineage>
</organism>
<keyword evidence="4 6" id="KW-1133">Transmembrane helix</keyword>
<dbReference type="EMBL" id="JAUSWB010000001">
    <property type="protein sequence ID" value="MDQ0427451.1"/>
    <property type="molecule type" value="Genomic_DNA"/>
</dbReference>
<dbReference type="RefSeq" id="WP_308785760.1">
    <property type="nucleotide sequence ID" value="NZ_JAUSWB010000001.1"/>
</dbReference>
<evidence type="ECO:0000256" key="4">
    <source>
        <dbReference type="ARBA" id="ARBA00022989"/>
    </source>
</evidence>
<name>A0ABU0GQ25_9BACL</name>
<feature type="transmembrane region" description="Helical" evidence="6">
    <location>
        <begin position="59"/>
        <end position="78"/>
    </location>
</feature>
<feature type="transmembrane region" description="Helical" evidence="6">
    <location>
        <begin position="356"/>
        <end position="375"/>
    </location>
</feature>
<feature type="transmembrane region" description="Helical" evidence="6">
    <location>
        <begin position="189"/>
        <end position="211"/>
    </location>
</feature>
<evidence type="ECO:0000256" key="5">
    <source>
        <dbReference type="ARBA" id="ARBA00023136"/>
    </source>
</evidence>
<protein>
    <submittedName>
        <fullName evidence="7">PurR-regulated permease PerM</fullName>
    </submittedName>
</protein>
<feature type="transmembrane region" description="Helical" evidence="6">
    <location>
        <begin position="296"/>
        <end position="321"/>
    </location>
</feature>
<evidence type="ECO:0000256" key="1">
    <source>
        <dbReference type="ARBA" id="ARBA00004141"/>
    </source>
</evidence>
<gene>
    <name evidence="7" type="ORF">QOZ98_000276</name>
</gene>
<dbReference type="Pfam" id="PF01594">
    <property type="entry name" value="AI-2E_transport"/>
    <property type="match status" value="1"/>
</dbReference>
<comment type="similarity">
    <text evidence="2">Belongs to the autoinducer-2 exporter (AI-2E) (TC 2.A.86) family.</text>
</comment>
<reference evidence="7 8" key="1">
    <citation type="submission" date="2023-07" db="EMBL/GenBank/DDBJ databases">
        <title>Genomic Encyclopedia of Type Strains, Phase IV (KMG-IV): sequencing the most valuable type-strain genomes for metagenomic binning, comparative biology and taxonomic classification.</title>
        <authorList>
            <person name="Goeker M."/>
        </authorList>
    </citation>
    <scope>NUCLEOTIDE SEQUENCE [LARGE SCALE GENOMIC DNA]</scope>
    <source>
        <strain evidence="7 8">DSM 16419</strain>
    </source>
</reference>
<accession>A0ABU0GQ25</accession>
<dbReference type="InterPro" id="IPR002549">
    <property type="entry name" value="AI-2E-like"/>
</dbReference>
<keyword evidence="3 6" id="KW-0812">Transmembrane</keyword>
<feature type="transmembrane region" description="Helical" evidence="6">
    <location>
        <begin position="30"/>
        <end position="47"/>
    </location>
</feature>